<dbReference type="Gene3D" id="3.40.190.10">
    <property type="entry name" value="Periplasmic binding protein-like II"/>
    <property type="match status" value="2"/>
</dbReference>
<dbReference type="RefSeq" id="WP_209975925.1">
    <property type="nucleotide sequence ID" value="NZ_JAGGLB010000023.1"/>
</dbReference>
<dbReference type="SUPFAM" id="SSF53850">
    <property type="entry name" value="Periplasmic binding protein-like II"/>
    <property type="match status" value="1"/>
</dbReference>
<dbReference type="InterPro" id="IPR006059">
    <property type="entry name" value="SBP"/>
</dbReference>
<name>A0ABS4J2Q2_9BACL</name>
<dbReference type="EMBL" id="JAGGLB010000023">
    <property type="protein sequence ID" value="MBP1994063.1"/>
    <property type="molecule type" value="Genomic_DNA"/>
</dbReference>
<feature type="signal peptide" evidence="1">
    <location>
        <begin position="1"/>
        <end position="20"/>
    </location>
</feature>
<reference evidence="2 3" key="1">
    <citation type="submission" date="2021-03" db="EMBL/GenBank/DDBJ databases">
        <title>Genomic Encyclopedia of Type Strains, Phase IV (KMG-IV): sequencing the most valuable type-strain genomes for metagenomic binning, comparative biology and taxonomic classification.</title>
        <authorList>
            <person name="Goeker M."/>
        </authorList>
    </citation>
    <scope>NUCLEOTIDE SEQUENCE [LARGE SCALE GENOMIC DNA]</scope>
    <source>
        <strain evidence="2 3">DSM 26048</strain>
    </source>
</reference>
<dbReference type="PANTHER" id="PTHR43649">
    <property type="entry name" value="ARABINOSE-BINDING PROTEIN-RELATED"/>
    <property type="match status" value="1"/>
</dbReference>
<organism evidence="2 3">
    <name type="scientific">Paenibacillus eucommiae</name>
    <dbReference type="NCBI Taxonomy" id="1355755"/>
    <lineage>
        <taxon>Bacteria</taxon>
        <taxon>Bacillati</taxon>
        <taxon>Bacillota</taxon>
        <taxon>Bacilli</taxon>
        <taxon>Bacillales</taxon>
        <taxon>Paenibacillaceae</taxon>
        <taxon>Paenibacillus</taxon>
    </lineage>
</organism>
<evidence type="ECO:0000256" key="1">
    <source>
        <dbReference type="SAM" id="SignalP"/>
    </source>
</evidence>
<evidence type="ECO:0000313" key="2">
    <source>
        <dbReference type="EMBL" id="MBP1994063.1"/>
    </source>
</evidence>
<dbReference type="PANTHER" id="PTHR43649:SF17">
    <property type="entry name" value="ABC TRANSPORTER SOLUTE BINDING PROTEIN-SUGAR TRANSPORT"/>
    <property type="match status" value="1"/>
</dbReference>
<gene>
    <name evidence="2" type="ORF">J2Z66_005689</name>
</gene>
<keyword evidence="3" id="KW-1185">Reference proteome</keyword>
<dbReference type="Pfam" id="PF01547">
    <property type="entry name" value="SBP_bac_1"/>
    <property type="match status" value="1"/>
</dbReference>
<keyword evidence="1" id="KW-0732">Signal</keyword>
<dbReference type="Proteomes" id="UP001519287">
    <property type="component" value="Unassembled WGS sequence"/>
</dbReference>
<proteinExistence type="predicted"/>
<dbReference type="PROSITE" id="PS51257">
    <property type="entry name" value="PROKAR_LIPOPROTEIN"/>
    <property type="match status" value="1"/>
</dbReference>
<accession>A0ABS4J2Q2</accession>
<evidence type="ECO:0000313" key="3">
    <source>
        <dbReference type="Proteomes" id="UP001519287"/>
    </source>
</evidence>
<protein>
    <submittedName>
        <fullName evidence="2">ABC-type glycerol-3-phosphate transport system substrate-binding protein</fullName>
    </submittedName>
</protein>
<sequence>MKKKWFQLLLSITLVLSLLAACSSNTPAEPSASDSGSTAGTDGEAPKDYGKVYLYPNYGHLGNAVNMSTKETLDEIRQYIKEQTGVEVIEIVPPKGSEADRLNLLLAGNEPLDIYIGTMDLHQASGGAFPLNKLLDNHGQAIRALWPDNWSRASWEALQTSDGELWALPISPPMAGEALTIRKDWLDEVGLPVPTNLEEFEAVLKAFKEKDPVGNGETIPLITSFAEMNRTLAGLFMDNGYGNWIDAEGKVRPTVQNPDYETFVKKMADWFKKGYIYRESFSSDGTRVIELVRANRVGSAATWHSRTFAQTMAIRGTLDQDAEYVVADLQGPKGYGRMVGGVGKAGTMINKNAKNPEGAIRYINWLQSDVDNYLTGYYGLQGKHWEWVDKEQGTLRRLNTDYAGEFMTAFSFAMTVQFREDDPNSNDPWIRPFFAKYLVEKEKVKYEGTSEVSYLFETARIAEEVPSLSDVDRMIEQEITKFIMGARPLSEYAQFLKELEDAGINKWIDAYTKEYERVKDREAG</sequence>
<comment type="caution">
    <text evidence="2">The sequence shown here is derived from an EMBL/GenBank/DDBJ whole genome shotgun (WGS) entry which is preliminary data.</text>
</comment>
<feature type="chain" id="PRO_5046581786" evidence="1">
    <location>
        <begin position="21"/>
        <end position="524"/>
    </location>
</feature>
<dbReference type="InterPro" id="IPR050490">
    <property type="entry name" value="Bact_solute-bd_prot1"/>
</dbReference>